<dbReference type="EMBL" id="LAZR01065047">
    <property type="protein sequence ID" value="KKK56334.1"/>
    <property type="molecule type" value="Genomic_DNA"/>
</dbReference>
<feature type="non-terminal residue" evidence="1">
    <location>
        <position position="238"/>
    </location>
</feature>
<proteinExistence type="predicted"/>
<evidence type="ECO:0000313" key="1">
    <source>
        <dbReference type="EMBL" id="KKK56334.1"/>
    </source>
</evidence>
<accession>A0A0F8YQB4</accession>
<name>A0A0F8YQB4_9ZZZZ</name>
<dbReference type="AlphaFoldDB" id="A0A0F8YQB4"/>
<protein>
    <recommendedName>
        <fullName evidence="2">Neutral/alkaline non-lysosomal ceramidase N-terminal domain-containing protein</fullName>
    </recommendedName>
</protein>
<reference evidence="1" key="1">
    <citation type="journal article" date="2015" name="Nature">
        <title>Complex archaea that bridge the gap between prokaryotes and eukaryotes.</title>
        <authorList>
            <person name="Spang A."/>
            <person name="Saw J.H."/>
            <person name="Jorgensen S.L."/>
            <person name="Zaremba-Niedzwiedzka K."/>
            <person name="Martijn J."/>
            <person name="Lind A.E."/>
            <person name="van Eijk R."/>
            <person name="Schleper C."/>
            <person name="Guy L."/>
            <person name="Ettema T.J."/>
        </authorList>
    </citation>
    <scope>NUCLEOTIDE SEQUENCE</scope>
</reference>
<evidence type="ECO:0008006" key="2">
    <source>
        <dbReference type="Google" id="ProtNLM"/>
    </source>
</evidence>
<comment type="caution">
    <text evidence="1">The sequence shown here is derived from an EMBL/GenBank/DDBJ whole genome shotgun (WGS) entry which is preliminary data.</text>
</comment>
<sequence>MKLRPSILIPAMLILVSSAVGDETKIFRAGAAAIDITPQKLPVIVSGGFLEGTADRVHDPLHARCLVLDDAATRLAIVVVDTLAMPRDLLDQAKATAEKATGIPTDRIMIGATHTHSAPSVLGALGSGVQEDYARWLPGRIAESIEQAVENLAPAKVGWAVARDDRHTHCRRWIVRPDRIGADPFGGSTIRAMMHPGYQNPNYVGPAGPADTGLSILAVQTPQGRPVALVANYSMHYF</sequence>
<organism evidence="1">
    <name type="scientific">marine sediment metagenome</name>
    <dbReference type="NCBI Taxonomy" id="412755"/>
    <lineage>
        <taxon>unclassified sequences</taxon>
        <taxon>metagenomes</taxon>
        <taxon>ecological metagenomes</taxon>
    </lineage>
</organism>
<gene>
    <name evidence="1" type="ORF">LCGC14_3065560</name>
</gene>